<gene>
    <name evidence="1" type="ORF">Y013_23880</name>
</gene>
<dbReference type="EMBL" id="CP006996">
    <property type="protein sequence ID" value="AHD23972.1"/>
    <property type="molecule type" value="Genomic_DNA"/>
</dbReference>
<dbReference type="KEGG" id="rpy:Y013_23880"/>
<protein>
    <submittedName>
        <fullName evidence="1">Uncharacterized protein</fullName>
    </submittedName>
</protein>
<accession>V9XRE7</accession>
<dbReference type="PATRIC" id="fig|1435356.3.peg.4811"/>
<dbReference type="AlphaFoldDB" id="V9XRE7"/>
<dbReference type="HOGENOM" id="CLU_3347967_0_0_11"/>
<proteinExistence type="predicted"/>
<name>V9XRE7_9NOCA</name>
<reference evidence="1 2" key="1">
    <citation type="journal article" date="2014" name="Genome Announc.">
        <title>Complete Genome of Rhodococcus pyridinivorans SB3094, a Methyl-Ethyl-Ketone-Degrading Bacterium Used for Bioaugmentation.</title>
        <authorList>
            <person name="Dueholm M.S."/>
            <person name="Albertsen M."/>
            <person name="D'Imperio S."/>
            <person name="Tale V.P."/>
            <person name="Lewis D."/>
            <person name="Nielsen P.H."/>
            <person name="Nielsen J.L."/>
        </authorList>
    </citation>
    <scope>NUCLEOTIDE SEQUENCE [LARGE SCALE GENOMIC DNA]</scope>
    <source>
        <strain evidence="1 2">SB3094</strain>
    </source>
</reference>
<organism evidence="1 2">
    <name type="scientific">Rhodococcus pyridinivorans SB3094</name>
    <dbReference type="NCBI Taxonomy" id="1435356"/>
    <lineage>
        <taxon>Bacteria</taxon>
        <taxon>Bacillati</taxon>
        <taxon>Actinomycetota</taxon>
        <taxon>Actinomycetes</taxon>
        <taxon>Mycobacteriales</taxon>
        <taxon>Nocardiaceae</taxon>
        <taxon>Rhodococcus</taxon>
    </lineage>
</organism>
<evidence type="ECO:0000313" key="1">
    <source>
        <dbReference type="EMBL" id="AHD23972.1"/>
    </source>
</evidence>
<sequence>MVVCGPNIASTSETVRSVDLPARLDLSFKTPKIGSQA</sequence>
<evidence type="ECO:0000313" key="2">
    <source>
        <dbReference type="Proteomes" id="UP000018781"/>
    </source>
</evidence>
<dbReference type="Proteomes" id="UP000018781">
    <property type="component" value="Chromosome"/>
</dbReference>